<accession>A0A0T5VX87</accession>
<sequence>MKIINILILVTLLYFVFAFKRGDKAKDKLRSITLISHFKDTYSNDSVGLETDSFKVIYFKDYTIYENPSIEYEFIKRGKVNDTLISELVPKDTSSNFYIIQNGSKQGLKFESKNLKECTTFSLDSFLVERAIDPGNLNLFDLELNRPIATKKNRNQITETFTPPKLDAEYSDTIYRYFDKNLKWVKFSYSKRLDAEKNSKLIRTHFVTLYSDDPSKPAVKIRNDIIYEIKETHLNYSDKLMQLIEQFEKKKEKKEI</sequence>
<evidence type="ECO:0000313" key="2">
    <source>
        <dbReference type="Proteomes" id="UP000051950"/>
    </source>
</evidence>
<reference evidence="1 2" key="1">
    <citation type="submission" date="2015-11" db="EMBL/GenBank/DDBJ databases">
        <title>Sequence of Pedobacter ginsenosidimutans.</title>
        <authorList>
            <person name="Carson E."/>
            <person name="Keyser V."/>
            <person name="Newman J."/>
            <person name="Miller J."/>
        </authorList>
    </citation>
    <scope>NUCLEOTIDE SEQUENCE [LARGE SCALE GENOMIC DNA]</scope>
    <source>
        <strain evidence="1 2">KACC 14530</strain>
    </source>
</reference>
<protein>
    <submittedName>
        <fullName evidence="1">Uncharacterized protein</fullName>
    </submittedName>
</protein>
<proteinExistence type="predicted"/>
<gene>
    <name evidence="1" type="ORF">ASU31_02470</name>
</gene>
<dbReference type="EMBL" id="LMZQ01000001">
    <property type="protein sequence ID" value="KRT18164.1"/>
    <property type="molecule type" value="Genomic_DNA"/>
</dbReference>
<dbReference type="OrthoDB" id="750923at2"/>
<comment type="caution">
    <text evidence="1">The sequence shown here is derived from an EMBL/GenBank/DDBJ whole genome shotgun (WGS) entry which is preliminary data.</text>
</comment>
<name>A0A0T5VX87_9SPHI</name>
<dbReference type="AlphaFoldDB" id="A0A0T5VX87"/>
<dbReference type="RefSeq" id="WP_057930788.1">
    <property type="nucleotide sequence ID" value="NZ_LMZQ01000001.1"/>
</dbReference>
<keyword evidence="2" id="KW-1185">Reference proteome</keyword>
<dbReference type="Proteomes" id="UP000051950">
    <property type="component" value="Unassembled WGS sequence"/>
</dbReference>
<evidence type="ECO:0000313" key="1">
    <source>
        <dbReference type="EMBL" id="KRT18164.1"/>
    </source>
</evidence>
<organism evidence="1 2">
    <name type="scientific">Pedobacter ginsenosidimutans</name>
    <dbReference type="NCBI Taxonomy" id="687842"/>
    <lineage>
        <taxon>Bacteria</taxon>
        <taxon>Pseudomonadati</taxon>
        <taxon>Bacteroidota</taxon>
        <taxon>Sphingobacteriia</taxon>
        <taxon>Sphingobacteriales</taxon>
        <taxon>Sphingobacteriaceae</taxon>
        <taxon>Pedobacter</taxon>
    </lineage>
</organism>